<feature type="non-terminal residue" evidence="2">
    <location>
        <position position="54"/>
    </location>
</feature>
<accession>A0A392VJX6</accession>
<organism evidence="2 3">
    <name type="scientific">Trifolium medium</name>
    <dbReference type="NCBI Taxonomy" id="97028"/>
    <lineage>
        <taxon>Eukaryota</taxon>
        <taxon>Viridiplantae</taxon>
        <taxon>Streptophyta</taxon>
        <taxon>Embryophyta</taxon>
        <taxon>Tracheophyta</taxon>
        <taxon>Spermatophyta</taxon>
        <taxon>Magnoliopsida</taxon>
        <taxon>eudicotyledons</taxon>
        <taxon>Gunneridae</taxon>
        <taxon>Pentapetalae</taxon>
        <taxon>rosids</taxon>
        <taxon>fabids</taxon>
        <taxon>Fabales</taxon>
        <taxon>Fabaceae</taxon>
        <taxon>Papilionoideae</taxon>
        <taxon>50 kb inversion clade</taxon>
        <taxon>NPAAA clade</taxon>
        <taxon>Hologalegina</taxon>
        <taxon>IRL clade</taxon>
        <taxon>Trifolieae</taxon>
        <taxon>Trifolium</taxon>
    </lineage>
</organism>
<dbReference type="AlphaFoldDB" id="A0A392VJX6"/>
<evidence type="ECO:0000313" key="3">
    <source>
        <dbReference type="Proteomes" id="UP000265520"/>
    </source>
</evidence>
<evidence type="ECO:0000256" key="1">
    <source>
        <dbReference type="SAM" id="MobiDB-lite"/>
    </source>
</evidence>
<sequence>TRGVGTLEDASSSSRNAAREEQKVETLKVIAFSYIYSLYTGTAPASPRDTPLTI</sequence>
<keyword evidence="3" id="KW-1185">Reference proteome</keyword>
<dbReference type="Proteomes" id="UP000265520">
    <property type="component" value="Unassembled WGS sequence"/>
</dbReference>
<dbReference type="EMBL" id="LXQA011187362">
    <property type="protein sequence ID" value="MCI88217.1"/>
    <property type="molecule type" value="Genomic_DNA"/>
</dbReference>
<evidence type="ECO:0000313" key="2">
    <source>
        <dbReference type="EMBL" id="MCI88217.1"/>
    </source>
</evidence>
<name>A0A392VJX6_9FABA</name>
<feature type="non-terminal residue" evidence="2">
    <location>
        <position position="1"/>
    </location>
</feature>
<proteinExistence type="predicted"/>
<reference evidence="2 3" key="1">
    <citation type="journal article" date="2018" name="Front. Plant Sci.">
        <title>Red Clover (Trifolium pratense) and Zigzag Clover (T. medium) - A Picture of Genomic Similarities and Differences.</title>
        <authorList>
            <person name="Dluhosova J."/>
            <person name="Istvanek J."/>
            <person name="Nedelnik J."/>
            <person name="Repkova J."/>
        </authorList>
    </citation>
    <scope>NUCLEOTIDE SEQUENCE [LARGE SCALE GENOMIC DNA]</scope>
    <source>
        <strain evidence="3">cv. 10/8</strain>
        <tissue evidence="2">Leaf</tissue>
    </source>
</reference>
<comment type="caution">
    <text evidence="2">The sequence shown here is derived from an EMBL/GenBank/DDBJ whole genome shotgun (WGS) entry which is preliminary data.</text>
</comment>
<protein>
    <submittedName>
        <fullName evidence="2">Uncharacterized protein</fullName>
    </submittedName>
</protein>
<feature type="region of interest" description="Disordered" evidence="1">
    <location>
        <begin position="1"/>
        <end position="20"/>
    </location>
</feature>